<dbReference type="EMBL" id="BKCP01008170">
    <property type="protein sequence ID" value="GER48035.1"/>
    <property type="molecule type" value="Genomic_DNA"/>
</dbReference>
<comment type="caution">
    <text evidence="1">The sequence shown here is derived from an EMBL/GenBank/DDBJ whole genome shotgun (WGS) entry which is preliminary data.</text>
</comment>
<accession>A0A5A7QRQ5</accession>
<dbReference type="GO" id="GO:0008168">
    <property type="term" value="F:methyltransferase activity"/>
    <property type="evidence" value="ECO:0007669"/>
    <property type="project" value="UniProtKB-KW"/>
</dbReference>
<dbReference type="GO" id="GO:0032259">
    <property type="term" value="P:methylation"/>
    <property type="evidence" value="ECO:0007669"/>
    <property type="project" value="UniProtKB-KW"/>
</dbReference>
<name>A0A5A7QRQ5_STRAF</name>
<protein>
    <submittedName>
        <fullName evidence="1">Thiopurine S-methyltransferase</fullName>
    </submittedName>
</protein>
<gene>
    <name evidence="1" type="ORF">STAS_25193</name>
</gene>
<sequence>MASPFDFSSELVDSRRKTAKVEEIGLREENLAGVDAYASDLHLRELDLFSPFPSSSRRIMLSSTTLSIIPSIVIIFSVLSEAFDSFFRVERGSLVLAIEECSGNRAKEMEVFADREMVNVGGDLSNLGIPLKTQYSRESTIEELPIVSR</sequence>
<keyword evidence="1" id="KW-0489">Methyltransferase</keyword>
<organism evidence="1 2">
    <name type="scientific">Striga asiatica</name>
    <name type="common">Asiatic witchweed</name>
    <name type="synonym">Buchnera asiatica</name>
    <dbReference type="NCBI Taxonomy" id="4170"/>
    <lineage>
        <taxon>Eukaryota</taxon>
        <taxon>Viridiplantae</taxon>
        <taxon>Streptophyta</taxon>
        <taxon>Embryophyta</taxon>
        <taxon>Tracheophyta</taxon>
        <taxon>Spermatophyta</taxon>
        <taxon>Magnoliopsida</taxon>
        <taxon>eudicotyledons</taxon>
        <taxon>Gunneridae</taxon>
        <taxon>Pentapetalae</taxon>
        <taxon>asterids</taxon>
        <taxon>lamiids</taxon>
        <taxon>Lamiales</taxon>
        <taxon>Orobanchaceae</taxon>
        <taxon>Buchnereae</taxon>
        <taxon>Striga</taxon>
    </lineage>
</organism>
<keyword evidence="1" id="KW-0808">Transferase</keyword>
<evidence type="ECO:0000313" key="2">
    <source>
        <dbReference type="Proteomes" id="UP000325081"/>
    </source>
</evidence>
<reference evidence="2" key="1">
    <citation type="journal article" date="2019" name="Curr. Biol.">
        <title>Genome Sequence of Striga asiatica Provides Insight into the Evolution of Plant Parasitism.</title>
        <authorList>
            <person name="Yoshida S."/>
            <person name="Kim S."/>
            <person name="Wafula E.K."/>
            <person name="Tanskanen J."/>
            <person name="Kim Y.M."/>
            <person name="Honaas L."/>
            <person name="Yang Z."/>
            <person name="Spallek T."/>
            <person name="Conn C.E."/>
            <person name="Ichihashi Y."/>
            <person name="Cheong K."/>
            <person name="Cui S."/>
            <person name="Der J.P."/>
            <person name="Gundlach H."/>
            <person name="Jiao Y."/>
            <person name="Hori C."/>
            <person name="Ishida J.K."/>
            <person name="Kasahara H."/>
            <person name="Kiba T."/>
            <person name="Kim M.S."/>
            <person name="Koo N."/>
            <person name="Laohavisit A."/>
            <person name="Lee Y.H."/>
            <person name="Lumba S."/>
            <person name="McCourt P."/>
            <person name="Mortimer J.C."/>
            <person name="Mutuku J.M."/>
            <person name="Nomura T."/>
            <person name="Sasaki-Sekimoto Y."/>
            <person name="Seto Y."/>
            <person name="Wang Y."/>
            <person name="Wakatake T."/>
            <person name="Sakakibara H."/>
            <person name="Demura T."/>
            <person name="Yamaguchi S."/>
            <person name="Yoneyama K."/>
            <person name="Manabe R.I."/>
            <person name="Nelson D.C."/>
            <person name="Schulman A.H."/>
            <person name="Timko M.P."/>
            <person name="dePamphilis C.W."/>
            <person name="Choi D."/>
            <person name="Shirasu K."/>
        </authorList>
    </citation>
    <scope>NUCLEOTIDE SEQUENCE [LARGE SCALE GENOMIC DNA]</scope>
    <source>
        <strain evidence="2">cv. UVA1</strain>
    </source>
</reference>
<dbReference type="AlphaFoldDB" id="A0A5A7QRQ5"/>
<keyword evidence="2" id="KW-1185">Reference proteome</keyword>
<dbReference type="Proteomes" id="UP000325081">
    <property type="component" value="Unassembled WGS sequence"/>
</dbReference>
<evidence type="ECO:0000313" key="1">
    <source>
        <dbReference type="EMBL" id="GER48035.1"/>
    </source>
</evidence>
<proteinExistence type="predicted"/>